<evidence type="ECO:0000313" key="3">
    <source>
        <dbReference type="Proteomes" id="UP000821837"/>
    </source>
</evidence>
<dbReference type="Proteomes" id="UP000821837">
    <property type="component" value="Unassembled WGS sequence"/>
</dbReference>
<dbReference type="EMBL" id="JABSTV010000710">
    <property type="protein sequence ID" value="KAH7985813.1"/>
    <property type="molecule type" value="Genomic_DNA"/>
</dbReference>
<comment type="caution">
    <text evidence="2">The sequence shown here is derived from an EMBL/GenBank/DDBJ whole genome shotgun (WGS) entry which is preliminary data.</text>
</comment>
<sequence>MAAASLPKSGGSIQDDCLGSTAGVQDCVRFQQVQQLAAKPHRRIPVLGYFRKNLQQHGKRAFVTFYVTAHGTSVLRLDAIQQLGRRIDGATLTCRLATPVSSQRPAGVPPWFEHLPGGALGRVKDYVHRAKRWQHIVPLSAKLRRLPLALRQQDASELRRLQDDVIVEGQGRRLHSTLYISNHVFPAQAIRGDPAVQCDLAPAEAQRQMSSELAHGSRNPSSSSGRYEYELSKSAPDRRHTQSLPAGPGSHRPQRTRKPPANSRTTLQTV</sequence>
<evidence type="ECO:0000313" key="2">
    <source>
        <dbReference type="EMBL" id="KAH7985813.1"/>
    </source>
</evidence>
<organism evidence="2 3">
    <name type="scientific">Rhipicephalus sanguineus</name>
    <name type="common">Brown dog tick</name>
    <name type="synonym">Ixodes sanguineus</name>
    <dbReference type="NCBI Taxonomy" id="34632"/>
    <lineage>
        <taxon>Eukaryota</taxon>
        <taxon>Metazoa</taxon>
        <taxon>Ecdysozoa</taxon>
        <taxon>Arthropoda</taxon>
        <taxon>Chelicerata</taxon>
        <taxon>Arachnida</taxon>
        <taxon>Acari</taxon>
        <taxon>Parasitiformes</taxon>
        <taxon>Ixodida</taxon>
        <taxon>Ixodoidea</taxon>
        <taxon>Ixodidae</taxon>
        <taxon>Rhipicephalinae</taxon>
        <taxon>Rhipicephalus</taxon>
        <taxon>Rhipicephalus</taxon>
    </lineage>
</organism>
<feature type="compositionally biased region" description="Basic and acidic residues" evidence="1">
    <location>
        <begin position="227"/>
        <end position="240"/>
    </location>
</feature>
<reference evidence="2" key="1">
    <citation type="journal article" date="2020" name="Cell">
        <title>Large-Scale Comparative Analyses of Tick Genomes Elucidate Their Genetic Diversity and Vector Capacities.</title>
        <authorList>
            <consortium name="Tick Genome and Microbiome Consortium (TIGMIC)"/>
            <person name="Jia N."/>
            <person name="Wang J."/>
            <person name="Shi W."/>
            <person name="Du L."/>
            <person name="Sun Y."/>
            <person name="Zhan W."/>
            <person name="Jiang J.F."/>
            <person name="Wang Q."/>
            <person name="Zhang B."/>
            <person name="Ji P."/>
            <person name="Bell-Sakyi L."/>
            <person name="Cui X.M."/>
            <person name="Yuan T.T."/>
            <person name="Jiang B.G."/>
            <person name="Yang W.F."/>
            <person name="Lam T.T."/>
            <person name="Chang Q.C."/>
            <person name="Ding S.J."/>
            <person name="Wang X.J."/>
            <person name="Zhu J.G."/>
            <person name="Ruan X.D."/>
            <person name="Zhao L."/>
            <person name="Wei J.T."/>
            <person name="Ye R.Z."/>
            <person name="Que T.C."/>
            <person name="Du C.H."/>
            <person name="Zhou Y.H."/>
            <person name="Cheng J.X."/>
            <person name="Dai P.F."/>
            <person name="Guo W.B."/>
            <person name="Han X.H."/>
            <person name="Huang E.J."/>
            <person name="Li L.F."/>
            <person name="Wei W."/>
            <person name="Gao Y.C."/>
            <person name="Liu J.Z."/>
            <person name="Shao H.Z."/>
            <person name="Wang X."/>
            <person name="Wang C.C."/>
            <person name="Yang T.C."/>
            <person name="Huo Q.B."/>
            <person name="Li W."/>
            <person name="Chen H.Y."/>
            <person name="Chen S.E."/>
            <person name="Zhou L.G."/>
            <person name="Ni X.B."/>
            <person name="Tian J.H."/>
            <person name="Sheng Y."/>
            <person name="Liu T."/>
            <person name="Pan Y.S."/>
            <person name="Xia L.Y."/>
            <person name="Li J."/>
            <person name="Zhao F."/>
            <person name="Cao W.C."/>
        </authorList>
    </citation>
    <scope>NUCLEOTIDE SEQUENCE</scope>
    <source>
        <strain evidence="2">Rsan-2018</strain>
    </source>
</reference>
<dbReference type="AlphaFoldDB" id="A0A9D4TD64"/>
<evidence type="ECO:0000256" key="1">
    <source>
        <dbReference type="SAM" id="MobiDB-lite"/>
    </source>
</evidence>
<dbReference type="VEuPathDB" id="VectorBase:RSAN_054232"/>
<feature type="region of interest" description="Disordered" evidence="1">
    <location>
        <begin position="203"/>
        <end position="270"/>
    </location>
</feature>
<name>A0A9D4TD64_RHISA</name>
<proteinExistence type="predicted"/>
<keyword evidence="3" id="KW-1185">Reference proteome</keyword>
<gene>
    <name evidence="2" type="ORF">HPB52_025389</name>
</gene>
<protein>
    <submittedName>
        <fullName evidence="2">Uncharacterized protein</fullName>
    </submittedName>
</protein>
<reference evidence="2" key="2">
    <citation type="submission" date="2021-09" db="EMBL/GenBank/DDBJ databases">
        <authorList>
            <person name="Jia N."/>
            <person name="Wang J."/>
            <person name="Shi W."/>
            <person name="Du L."/>
            <person name="Sun Y."/>
            <person name="Zhan W."/>
            <person name="Jiang J."/>
            <person name="Wang Q."/>
            <person name="Zhang B."/>
            <person name="Ji P."/>
            <person name="Sakyi L.B."/>
            <person name="Cui X."/>
            <person name="Yuan T."/>
            <person name="Jiang B."/>
            <person name="Yang W."/>
            <person name="Lam T.T.-Y."/>
            <person name="Chang Q."/>
            <person name="Ding S."/>
            <person name="Wang X."/>
            <person name="Zhu J."/>
            <person name="Ruan X."/>
            <person name="Zhao L."/>
            <person name="Wei J."/>
            <person name="Que T."/>
            <person name="Du C."/>
            <person name="Cheng J."/>
            <person name="Dai P."/>
            <person name="Han X."/>
            <person name="Huang E."/>
            <person name="Gao Y."/>
            <person name="Liu J."/>
            <person name="Shao H."/>
            <person name="Ye R."/>
            <person name="Li L."/>
            <person name="Wei W."/>
            <person name="Wang X."/>
            <person name="Wang C."/>
            <person name="Huo Q."/>
            <person name="Li W."/>
            <person name="Guo W."/>
            <person name="Chen H."/>
            <person name="Chen S."/>
            <person name="Zhou L."/>
            <person name="Zhou L."/>
            <person name="Ni X."/>
            <person name="Tian J."/>
            <person name="Zhou Y."/>
            <person name="Sheng Y."/>
            <person name="Liu T."/>
            <person name="Pan Y."/>
            <person name="Xia L."/>
            <person name="Li J."/>
            <person name="Zhao F."/>
            <person name="Cao W."/>
        </authorList>
    </citation>
    <scope>NUCLEOTIDE SEQUENCE</scope>
    <source>
        <strain evidence="2">Rsan-2018</strain>
        <tissue evidence="2">Larvae</tissue>
    </source>
</reference>
<accession>A0A9D4TD64</accession>